<feature type="region of interest" description="Disordered" evidence="1">
    <location>
        <begin position="67"/>
        <end position="127"/>
    </location>
</feature>
<protein>
    <submittedName>
        <fullName evidence="2">Uncharacterized protein</fullName>
    </submittedName>
</protein>
<evidence type="ECO:0000313" key="3">
    <source>
        <dbReference type="Proteomes" id="UP000550707"/>
    </source>
</evidence>
<name>A0A7J8E2T5_MOLMO</name>
<organism evidence="2 3">
    <name type="scientific">Molossus molossus</name>
    <name type="common">Pallas' mastiff bat</name>
    <name type="synonym">Vespertilio molossus</name>
    <dbReference type="NCBI Taxonomy" id="27622"/>
    <lineage>
        <taxon>Eukaryota</taxon>
        <taxon>Metazoa</taxon>
        <taxon>Chordata</taxon>
        <taxon>Craniata</taxon>
        <taxon>Vertebrata</taxon>
        <taxon>Euteleostomi</taxon>
        <taxon>Mammalia</taxon>
        <taxon>Eutheria</taxon>
        <taxon>Laurasiatheria</taxon>
        <taxon>Chiroptera</taxon>
        <taxon>Yangochiroptera</taxon>
        <taxon>Molossidae</taxon>
        <taxon>Molossus</taxon>
    </lineage>
</organism>
<evidence type="ECO:0000313" key="2">
    <source>
        <dbReference type="EMBL" id="KAF6429788.1"/>
    </source>
</evidence>
<dbReference type="EMBL" id="JACASF010000015">
    <property type="protein sequence ID" value="KAF6429788.1"/>
    <property type="molecule type" value="Genomic_DNA"/>
</dbReference>
<sequence length="127" mass="13162">MCSGSESTTGLSAGCVPLWRGALPASPVAVTDEHRLRQPEADSSWGHTSSLFLSFPFGCTRCEAGSLPRWECGPREPGRMCPPPAQKQRSHGGGGSSREELAGPAPGACPRLSPGVGPRSAPRPGAR</sequence>
<dbReference type="AlphaFoldDB" id="A0A7J8E2T5"/>
<dbReference type="Proteomes" id="UP000550707">
    <property type="component" value="Unassembled WGS sequence"/>
</dbReference>
<evidence type="ECO:0000256" key="1">
    <source>
        <dbReference type="SAM" id="MobiDB-lite"/>
    </source>
</evidence>
<reference evidence="2 3" key="1">
    <citation type="journal article" date="2020" name="Nature">
        <title>Six reference-quality genomes reveal evolution of bat adaptations.</title>
        <authorList>
            <person name="Jebb D."/>
            <person name="Huang Z."/>
            <person name="Pippel M."/>
            <person name="Hughes G.M."/>
            <person name="Lavrichenko K."/>
            <person name="Devanna P."/>
            <person name="Winkler S."/>
            <person name="Jermiin L.S."/>
            <person name="Skirmuntt E.C."/>
            <person name="Katzourakis A."/>
            <person name="Burkitt-Gray L."/>
            <person name="Ray D.A."/>
            <person name="Sullivan K.A.M."/>
            <person name="Roscito J.G."/>
            <person name="Kirilenko B.M."/>
            <person name="Davalos L.M."/>
            <person name="Corthals A.P."/>
            <person name="Power M.L."/>
            <person name="Jones G."/>
            <person name="Ransome R.D."/>
            <person name="Dechmann D.K.N."/>
            <person name="Locatelli A.G."/>
            <person name="Puechmaille S.J."/>
            <person name="Fedrigo O."/>
            <person name="Jarvis E.D."/>
            <person name="Hiller M."/>
            <person name="Vernes S.C."/>
            <person name="Myers E.W."/>
            <person name="Teeling E.C."/>
        </authorList>
    </citation>
    <scope>NUCLEOTIDE SEQUENCE [LARGE SCALE GENOMIC DNA]</scope>
    <source>
        <strain evidence="2">MMolMol1</strain>
        <tissue evidence="2">Muscle</tissue>
    </source>
</reference>
<proteinExistence type="predicted"/>
<keyword evidence="3" id="KW-1185">Reference proteome</keyword>
<dbReference type="InParanoid" id="A0A7J8E2T5"/>
<gene>
    <name evidence="2" type="ORF">HJG59_009084</name>
</gene>
<accession>A0A7J8E2T5</accession>
<comment type="caution">
    <text evidence="2">The sequence shown here is derived from an EMBL/GenBank/DDBJ whole genome shotgun (WGS) entry which is preliminary data.</text>
</comment>